<sequence length="499" mass="55038">MSAASLGKPSPQTLPIPHVPPWSVGSLATSLSKECMFSVLYLPYLNRPVLEWLRSTLFSPLALLLPMDGYKLYCTINAPVSSIHFMEFSTNGRFLAVGGEGSNVLYILDKLAGFRPTLSANLFANPASLVWESATKFYVGLSDGRFVDYRIDLANKRLAKGTTNSSLRGGLPATAIAIDAESKTLALAVGPDVFALRRVNRTGEFHLVANISSRFNFERSPGSPAPPFPRSLSFVPNTDLLVIAFCRQNLAWVMHLRLPDFGLNFIFRTIALVFDEGLNLHASFQMGKIDYSGLPLLKAIALENGQSIHGFSRFWIYGKSYQADGDGFPFLFIDGGARMLSGSATGSAVIRDTVTQRQIQLLEHDGKWRTRISKIAYHVSERQYSIATATSGVDAVVKVWTAPNPTHSVWHYVAYVVLVAIAMAIVVFNIVKFPEEEQLIRFIAQIVSTIIKGCDRVRGLVTSVAEHVSYAVEVVQRRLEDIESALNEMSKELTADAYF</sequence>
<dbReference type="EMBL" id="MU118142">
    <property type="protein sequence ID" value="KAF9644391.1"/>
    <property type="molecule type" value="Genomic_DNA"/>
</dbReference>
<name>A0ACB6Z3Y2_THEGA</name>
<organism evidence="1 2">
    <name type="scientific">Thelephora ganbajun</name>
    <name type="common">Ganba fungus</name>
    <dbReference type="NCBI Taxonomy" id="370292"/>
    <lineage>
        <taxon>Eukaryota</taxon>
        <taxon>Fungi</taxon>
        <taxon>Dikarya</taxon>
        <taxon>Basidiomycota</taxon>
        <taxon>Agaricomycotina</taxon>
        <taxon>Agaricomycetes</taxon>
        <taxon>Thelephorales</taxon>
        <taxon>Thelephoraceae</taxon>
        <taxon>Thelephora</taxon>
    </lineage>
</organism>
<dbReference type="Proteomes" id="UP000886501">
    <property type="component" value="Unassembled WGS sequence"/>
</dbReference>
<accession>A0ACB6Z3Y2</accession>
<proteinExistence type="predicted"/>
<comment type="caution">
    <text evidence="1">The sequence shown here is derived from an EMBL/GenBank/DDBJ whole genome shotgun (WGS) entry which is preliminary data.</text>
</comment>
<gene>
    <name evidence="1" type="ORF">BDM02DRAFT_3131799</name>
</gene>
<reference evidence="1" key="1">
    <citation type="submission" date="2019-10" db="EMBL/GenBank/DDBJ databases">
        <authorList>
            <consortium name="DOE Joint Genome Institute"/>
            <person name="Kuo A."/>
            <person name="Miyauchi S."/>
            <person name="Kiss E."/>
            <person name="Drula E."/>
            <person name="Kohler A."/>
            <person name="Sanchez-Garcia M."/>
            <person name="Andreopoulos B."/>
            <person name="Barry K.W."/>
            <person name="Bonito G."/>
            <person name="Buee M."/>
            <person name="Carver A."/>
            <person name="Chen C."/>
            <person name="Cichocki N."/>
            <person name="Clum A."/>
            <person name="Culley D."/>
            <person name="Crous P.W."/>
            <person name="Fauchery L."/>
            <person name="Girlanda M."/>
            <person name="Hayes R."/>
            <person name="Keri Z."/>
            <person name="Labutti K."/>
            <person name="Lipzen A."/>
            <person name="Lombard V."/>
            <person name="Magnuson J."/>
            <person name="Maillard F."/>
            <person name="Morin E."/>
            <person name="Murat C."/>
            <person name="Nolan M."/>
            <person name="Ohm R."/>
            <person name="Pangilinan J."/>
            <person name="Pereira M."/>
            <person name="Perotto S."/>
            <person name="Peter M."/>
            <person name="Riley R."/>
            <person name="Sitrit Y."/>
            <person name="Stielow B."/>
            <person name="Szollosi G."/>
            <person name="Zifcakova L."/>
            <person name="Stursova M."/>
            <person name="Spatafora J.W."/>
            <person name="Tedersoo L."/>
            <person name="Vaario L.-M."/>
            <person name="Yamada A."/>
            <person name="Yan M."/>
            <person name="Wang P."/>
            <person name="Xu J."/>
            <person name="Bruns T."/>
            <person name="Baldrian P."/>
            <person name="Vilgalys R."/>
            <person name="Henrissat B."/>
            <person name="Grigoriev I.V."/>
            <person name="Hibbett D."/>
            <person name="Nagy L.G."/>
            <person name="Martin F.M."/>
        </authorList>
    </citation>
    <scope>NUCLEOTIDE SEQUENCE</scope>
    <source>
        <strain evidence="1">P2</strain>
    </source>
</reference>
<protein>
    <submittedName>
        <fullName evidence="1">Uncharacterized protein</fullName>
    </submittedName>
</protein>
<evidence type="ECO:0000313" key="1">
    <source>
        <dbReference type="EMBL" id="KAF9644391.1"/>
    </source>
</evidence>
<reference evidence="1" key="2">
    <citation type="journal article" date="2020" name="Nat. Commun.">
        <title>Large-scale genome sequencing of mycorrhizal fungi provides insights into the early evolution of symbiotic traits.</title>
        <authorList>
            <person name="Miyauchi S."/>
            <person name="Kiss E."/>
            <person name="Kuo A."/>
            <person name="Drula E."/>
            <person name="Kohler A."/>
            <person name="Sanchez-Garcia M."/>
            <person name="Morin E."/>
            <person name="Andreopoulos B."/>
            <person name="Barry K.W."/>
            <person name="Bonito G."/>
            <person name="Buee M."/>
            <person name="Carver A."/>
            <person name="Chen C."/>
            <person name="Cichocki N."/>
            <person name="Clum A."/>
            <person name="Culley D."/>
            <person name="Crous P.W."/>
            <person name="Fauchery L."/>
            <person name="Girlanda M."/>
            <person name="Hayes R.D."/>
            <person name="Keri Z."/>
            <person name="LaButti K."/>
            <person name="Lipzen A."/>
            <person name="Lombard V."/>
            <person name="Magnuson J."/>
            <person name="Maillard F."/>
            <person name="Murat C."/>
            <person name="Nolan M."/>
            <person name="Ohm R.A."/>
            <person name="Pangilinan J."/>
            <person name="Pereira M.F."/>
            <person name="Perotto S."/>
            <person name="Peter M."/>
            <person name="Pfister S."/>
            <person name="Riley R."/>
            <person name="Sitrit Y."/>
            <person name="Stielow J.B."/>
            <person name="Szollosi G."/>
            <person name="Zifcakova L."/>
            <person name="Stursova M."/>
            <person name="Spatafora J.W."/>
            <person name="Tedersoo L."/>
            <person name="Vaario L.M."/>
            <person name="Yamada A."/>
            <person name="Yan M."/>
            <person name="Wang P."/>
            <person name="Xu J."/>
            <person name="Bruns T."/>
            <person name="Baldrian P."/>
            <person name="Vilgalys R."/>
            <person name="Dunand C."/>
            <person name="Henrissat B."/>
            <person name="Grigoriev I.V."/>
            <person name="Hibbett D."/>
            <person name="Nagy L.G."/>
            <person name="Martin F.M."/>
        </authorList>
    </citation>
    <scope>NUCLEOTIDE SEQUENCE</scope>
    <source>
        <strain evidence="1">P2</strain>
    </source>
</reference>
<evidence type="ECO:0000313" key="2">
    <source>
        <dbReference type="Proteomes" id="UP000886501"/>
    </source>
</evidence>
<keyword evidence="2" id="KW-1185">Reference proteome</keyword>